<reference evidence="1 2" key="1">
    <citation type="submission" date="2018-11" db="EMBL/GenBank/DDBJ databases">
        <authorList>
            <consortium name="Pathogen Informatics"/>
        </authorList>
    </citation>
    <scope>NUCLEOTIDE SEQUENCE [LARGE SCALE GENOMIC DNA]</scope>
    <source>
        <strain evidence="1 2">Zambia</strain>
    </source>
</reference>
<proteinExistence type="predicted"/>
<dbReference type="Proteomes" id="UP000277204">
    <property type="component" value="Unassembled WGS sequence"/>
</dbReference>
<organism evidence="1 2">
    <name type="scientific">Schistosoma margrebowiei</name>
    <dbReference type="NCBI Taxonomy" id="48269"/>
    <lineage>
        <taxon>Eukaryota</taxon>
        <taxon>Metazoa</taxon>
        <taxon>Spiralia</taxon>
        <taxon>Lophotrochozoa</taxon>
        <taxon>Platyhelminthes</taxon>
        <taxon>Trematoda</taxon>
        <taxon>Digenea</taxon>
        <taxon>Strigeidida</taxon>
        <taxon>Schistosomatoidea</taxon>
        <taxon>Schistosomatidae</taxon>
        <taxon>Schistosoma</taxon>
    </lineage>
</organism>
<accession>A0A183MR84</accession>
<dbReference type="AlphaFoldDB" id="A0A183MR84"/>
<evidence type="ECO:0000313" key="2">
    <source>
        <dbReference type="Proteomes" id="UP000277204"/>
    </source>
</evidence>
<keyword evidence="2" id="KW-1185">Reference proteome</keyword>
<sequence length="155" mass="17806">MGSRILSEQMVYEPIIGLAVGDIENVRRSAVQHLISQQVYWLADLEPKLTGIFRSKLYQSNWMKKTKLNKTTGFLDKSGFEMTYEENLIQKYLKEAVKKITSIDKETKLQTTRMAAIIEKLEIRSKEFSIDEGVYPRGVSGSDPNMEMDYATNLN</sequence>
<evidence type="ECO:0000313" key="1">
    <source>
        <dbReference type="EMBL" id="VDP28307.1"/>
    </source>
</evidence>
<dbReference type="STRING" id="48269.A0A183MR84"/>
<name>A0A183MR84_9TREM</name>
<protein>
    <submittedName>
        <fullName evidence="1">Uncharacterized protein</fullName>
    </submittedName>
</protein>
<gene>
    <name evidence="1" type="ORF">SMRZ_LOCUS18559</name>
</gene>
<dbReference type="EMBL" id="UZAI01017690">
    <property type="protein sequence ID" value="VDP28307.1"/>
    <property type="molecule type" value="Genomic_DNA"/>
</dbReference>